<evidence type="ECO:0000256" key="4">
    <source>
        <dbReference type="SAM" id="SignalP"/>
    </source>
</evidence>
<dbReference type="PROSITE" id="PS51257">
    <property type="entry name" value="PROKAR_LIPOPROTEIN"/>
    <property type="match status" value="1"/>
</dbReference>
<dbReference type="Gene3D" id="3.40.190.10">
    <property type="entry name" value="Periplasmic binding protein-like II"/>
    <property type="match status" value="2"/>
</dbReference>
<comment type="subcellular location">
    <subcellularLocation>
        <location evidence="1">Periplasm</location>
    </subcellularLocation>
</comment>
<keyword evidence="7" id="KW-1185">Reference proteome</keyword>
<evidence type="ECO:0000259" key="5">
    <source>
        <dbReference type="Pfam" id="PF09084"/>
    </source>
</evidence>
<dbReference type="Proteomes" id="UP000604117">
    <property type="component" value="Unassembled WGS sequence"/>
</dbReference>
<evidence type="ECO:0000313" key="7">
    <source>
        <dbReference type="Proteomes" id="UP000604117"/>
    </source>
</evidence>
<dbReference type="PANTHER" id="PTHR30024">
    <property type="entry name" value="ALIPHATIC SULFONATES-BINDING PROTEIN-RELATED"/>
    <property type="match status" value="1"/>
</dbReference>
<feature type="chain" id="PRO_5045983988" evidence="4">
    <location>
        <begin position="22"/>
        <end position="321"/>
    </location>
</feature>
<organism evidence="6 7">
    <name type="scientific">Asanoa siamensis</name>
    <dbReference type="NCBI Taxonomy" id="926357"/>
    <lineage>
        <taxon>Bacteria</taxon>
        <taxon>Bacillati</taxon>
        <taxon>Actinomycetota</taxon>
        <taxon>Actinomycetes</taxon>
        <taxon>Micromonosporales</taxon>
        <taxon>Micromonosporaceae</taxon>
        <taxon>Asanoa</taxon>
    </lineage>
</organism>
<dbReference type="EMBL" id="BONE01000032">
    <property type="protein sequence ID" value="GIF74511.1"/>
    <property type="molecule type" value="Genomic_DNA"/>
</dbReference>
<evidence type="ECO:0000256" key="3">
    <source>
        <dbReference type="ARBA" id="ARBA00022729"/>
    </source>
</evidence>
<dbReference type="InterPro" id="IPR015168">
    <property type="entry name" value="SsuA/THI5"/>
</dbReference>
<comment type="similarity">
    <text evidence="2">Belongs to the bacterial solute-binding protein SsuA/TauA family.</text>
</comment>
<comment type="caution">
    <text evidence="6">The sequence shown here is derived from an EMBL/GenBank/DDBJ whole genome shotgun (WGS) entry which is preliminary data.</text>
</comment>
<dbReference type="RefSeq" id="WP_203715129.1">
    <property type="nucleotide sequence ID" value="NZ_BONE01000032.1"/>
</dbReference>
<evidence type="ECO:0000256" key="1">
    <source>
        <dbReference type="ARBA" id="ARBA00004418"/>
    </source>
</evidence>
<protein>
    <submittedName>
        <fullName evidence="6">ABC transporter substrate-binding protein</fullName>
    </submittedName>
</protein>
<evidence type="ECO:0000313" key="6">
    <source>
        <dbReference type="EMBL" id="GIF74511.1"/>
    </source>
</evidence>
<dbReference type="SUPFAM" id="SSF53850">
    <property type="entry name" value="Periplasmic binding protein-like II"/>
    <property type="match status" value="1"/>
</dbReference>
<reference evidence="6 7" key="1">
    <citation type="submission" date="2021-01" db="EMBL/GenBank/DDBJ databases">
        <title>Whole genome shotgun sequence of Asanoa siamensis NBRC 107932.</title>
        <authorList>
            <person name="Komaki H."/>
            <person name="Tamura T."/>
        </authorList>
    </citation>
    <scope>NUCLEOTIDE SEQUENCE [LARGE SCALE GENOMIC DNA]</scope>
    <source>
        <strain evidence="6 7">NBRC 107932</strain>
    </source>
</reference>
<proteinExistence type="inferred from homology"/>
<evidence type="ECO:0000256" key="2">
    <source>
        <dbReference type="ARBA" id="ARBA00010742"/>
    </source>
</evidence>
<dbReference type="PANTHER" id="PTHR30024:SF47">
    <property type="entry name" value="TAURINE-BINDING PERIPLASMIC PROTEIN"/>
    <property type="match status" value="1"/>
</dbReference>
<gene>
    <name evidence="6" type="ORF">Asi02nite_40290</name>
</gene>
<feature type="signal peptide" evidence="4">
    <location>
        <begin position="1"/>
        <end position="21"/>
    </location>
</feature>
<dbReference type="Pfam" id="PF09084">
    <property type="entry name" value="NMT1"/>
    <property type="match status" value="1"/>
</dbReference>
<accession>A0ABQ4CTB3</accession>
<keyword evidence="3 4" id="KW-0732">Signal</keyword>
<feature type="domain" description="SsuA/THI5-like" evidence="5">
    <location>
        <begin position="49"/>
        <end position="264"/>
    </location>
</feature>
<name>A0ABQ4CTB3_9ACTN</name>
<sequence>MRRPLLALCTALALLTTAACGDSSEPSPAQSGGAAQPDKVNAGVIAILDVAPIYLGKEKGFFSKRNIDLTLTTAQGGAAIAPAVLSGQYQFGFSNAISLLLAKSQNAPLKVVCNGVNSTGAAEDFAGLYVKPDSPVQSPKDLVGKTVAANTLKNIVDTSVRASVKKDGGDPSQVKFTELPFPEQLAALQAGRVDAIFLVEPFQSAAVAAGMRKIASSYVDAAPNLTVAMYFTSAKLAGENPDLVARFTEAMKESLAYADAHGDEVRDVIGTYTKIEEPVRAKMTLPKWPAEINRASIDALADAAVTDGLLTAKPDVAGLLP</sequence>